<dbReference type="Pfam" id="PF11011">
    <property type="entry name" value="DUF2849"/>
    <property type="match status" value="1"/>
</dbReference>
<sequence length="93" mass="10209">MKLLTGNITLTGEVVWWGTEGWTPFLRDALPLEADAADALMKQQAIGETINDLAVIDAEATDVGPRPLHIRERIRGFGPTVRADLAVAQAEWR</sequence>
<dbReference type="KEGG" id="sand:H3309_16195"/>
<dbReference type="EMBL" id="CP059851">
    <property type="protein sequence ID" value="QMW22816.1"/>
    <property type="molecule type" value="Genomic_DNA"/>
</dbReference>
<reference evidence="1 2" key="1">
    <citation type="submission" date="2020-07" db="EMBL/GenBank/DDBJ databases">
        <title>Complete genome sequence for Sandaracinobacter sp. M6.</title>
        <authorList>
            <person name="Tang Y."/>
            <person name="Liu Q."/>
            <person name="Guo Z."/>
            <person name="Lei P."/>
            <person name="Huang B."/>
        </authorList>
    </citation>
    <scope>NUCLEOTIDE SEQUENCE [LARGE SCALE GENOMIC DNA]</scope>
    <source>
        <strain evidence="1 2">M6</strain>
    </source>
</reference>
<dbReference type="Proteomes" id="UP000515292">
    <property type="component" value="Chromosome"/>
</dbReference>
<dbReference type="AlphaFoldDB" id="A0A7G5IHH4"/>
<keyword evidence="2" id="KW-1185">Reference proteome</keyword>
<dbReference type="InterPro" id="IPR021270">
    <property type="entry name" value="DUF2849"/>
</dbReference>
<gene>
    <name evidence="1" type="ORF">H3309_16195</name>
</gene>
<protein>
    <submittedName>
        <fullName evidence="1">DUF2849 domain-containing protein</fullName>
    </submittedName>
</protein>
<evidence type="ECO:0000313" key="2">
    <source>
        <dbReference type="Proteomes" id="UP000515292"/>
    </source>
</evidence>
<proteinExistence type="predicted"/>
<organism evidence="1 2">
    <name type="scientific">Sandaracinobacteroides saxicola</name>
    <dbReference type="NCBI Taxonomy" id="2759707"/>
    <lineage>
        <taxon>Bacteria</taxon>
        <taxon>Pseudomonadati</taxon>
        <taxon>Pseudomonadota</taxon>
        <taxon>Alphaproteobacteria</taxon>
        <taxon>Sphingomonadales</taxon>
        <taxon>Sphingosinicellaceae</taxon>
        <taxon>Sandaracinobacteroides</taxon>
    </lineage>
</organism>
<dbReference type="RefSeq" id="WP_182296071.1">
    <property type="nucleotide sequence ID" value="NZ_CP059851.1"/>
</dbReference>
<accession>A0A7G5IHH4</accession>
<evidence type="ECO:0000313" key="1">
    <source>
        <dbReference type="EMBL" id="QMW22816.1"/>
    </source>
</evidence>
<name>A0A7G5IHH4_9SPHN</name>